<feature type="non-terminal residue" evidence="1">
    <location>
        <position position="18"/>
    </location>
</feature>
<sequence length="18" mass="1931">MRTSGSLAGVQEVELLQL</sequence>
<evidence type="ECO:0000313" key="2">
    <source>
        <dbReference type="Proteomes" id="UP000652761"/>
    </source>
</evidence>
<organism evidence="1 2">
    <name type="scientific">Colocasia esculenta</name>
    <name type="common">Wild taro</name>
    <name type="synonym">Arum esculentum</name>
    <dbReference type="NCBI Taxonomy" id="4460"/>
    <lineage>
        <taxon>Eukaryota</taxon>
        <taxon>Viridiplantae</taxon>
        <taxon>Streptophyta</taxon>
        <taxon>Embryophyta</taxon>
        <taxon>Tracheophyta</taxon>
        <taxon>Spermatophyta</taxon>
        <taxon>Magnoliopsida</taxon>
        <taxon>Liliopsida</taxon>
        <taxon>Araceae</taxon>
        <taxon>Aroideae</taxon>
        <taxon>Colocasieae</taxon>
        <taxon>Colocasia</taxon>
    </lineage>
</organism>
<proteinExistence type="predicted"/>
<accession>A0A843X7H1</accession>
<evidence type="ECO:0000313" key="1">
    <source>
        <dbReference type="EMBL" id="MQM13610.1"/>
    </source>
</evidence>
<dbReference type="Proteomes" id="UP000652761">
    <property type="component" value="Unassembled WGS sequence"/>
</dbReference>
<reference evidence="1" key="1">
    <citation type="submission" date="2017-07" db="EMBL/GenBank/DDBJ databases">
        <title>Taro Niue Genome Assembly and Annotation.</title>
        <authorList>
            <person name="Atibalentja N."/>
            <person name="Keating K."/>
            <person name="Fields C.J."/>
        </authorList>
    </citation>
    <scope>NUCLEOTIDE SEQUENCE</scope>
    <source>
        <strain evidence="1">Niue_2</strain>
        <tissue evidence="1">Leaf</tissue>
    </source>
</reference>
<name>A0A843X7H1_COLES</name>
<dbReference type="EMBL" id="NMUH01005754">
    <property type="protein sequence ID" value="MQM13610.1"/>
    <property type="molecule type" value="Genomic_DNA"/>
</dbReference>
<dbReference type="AlphaFoldDB" id="A0A843X7H1"/>
<keyword evidence="2" id="KW-1185">Reference proteome</keyword>
<comment type="caution">
    <text evidence="1">The sequence shown here is derived from an EMBL/GenBank/DDBJ whole genome shotgun (WGS) entry which is preliminary data.</text>
</comment>
<protein>
    <submittedName>
        <fullName evidence="1">Uncharacterized protein</fullName>
    </submittedName>
</protein>
<gene>
    <name evidence="1" type="ORF">Taro_046536</name>
</gene>